<name>A0A0Q2SGM2_VIBFU</name>
<dbReference type="Gene3D" id="3.60.20.10">
    <property type="entry name" value="Glutamine Phosphoribosylpyrophosphate, subunit 1, domain 1"/>
    <property type="match status" value="1"/>
</dbReference>
<evidence type="ECO:0000259" key="2">
    <source>
        <dbReference type="PROSITE" id="PS51278"/>
    </source>
</evidence>
<evidence type="ECO:0000256" key="1">
    <source>
        <dbReference type="ARBA" id="ARBA00022962"/>
    </source>
</evidence>
<dbReference type="AlphaFoldDB" id="A0A0Q2SGM2"/>
<gene>
    <name evidence="3" type="ORF">AMR76_06850</name>
</gene>
<keyword evidence="4" id="KW-1185">Reference proteome</keyword>
<keyword evidence="3" id="KW-0808">Transferase</keyword>
<dbReference type="InterPro" id="IPR052373">
    <property type="entry name" value="Gamma-glu_amide_hydrolase"/>
</dbReference>
<dbReference type="Pfam" id="PF13230">
    <property type="entry name" value="GATase_4"/>
    <property type="match status" value="1"/>
</dbReference>
<dbReference type="SUPFAM" id="SSF56235">
    <property type="entry name" value="N-terminal nucleophile aminohydrolases (Ntn hydrolases)"/>
    <property type="match status" value="1"/>
</dbReference>
<dbReference type="PROSITE" id="PS51278">
    <property type="entry name" value="GATASE_TYPE_2"/>
    <property type="match status" value="1"/>
</dbReference>
<feature type="domain" description="Glutamine amidotransferase type-2" evidence="2">
    <location>
        <begin position="2"/>
        <end position="258"/>
    </location>
</feature>
<proteinExistence type="predicted"/>
<comment type="caution">
    <text evidence="3">The sequence shown here is derived from an EMBL/GenBank/DDBJ whole genome shotgun (WGS) entry which is preliminary data.</text>
</comment>
<accession>A0A0Q2SGM2</accession>
<evidence type="ECO:0000313" key="4">
    <source>
        <dbReference type="Proteomes" id="UP000051221"/>
    </source>
</evidence>
<dbReference type="CDD" id="cd01908">
    <property type="entry name" value="YafJ"/>
    <property type="match status" value="1"/>
</dbReference>
<dbReference type="PANTHER" id="PTHR43187">
    <property type="entry name" value="GLUTAMINE AMIDOTRANSFERASE DUG3-RELATED"/>
    <property type="match status" value="1"/>
</dbReference>
<dbReference type="EMBL" id="LKHS01000005">
    <property type="protein sequence ID" value="KQH86795.1"/>
    <property type="molecule type" value="Genomic_DNA"/>
</dbReference>
<reference evidence="3 4" key="1">
    <citation type="submission" date="2015-08" db="EMBL/GenBank/DDBJ databases">
        <title>Antibacterial properties of a collection of Vibrionaceae strains.</title>
        <authorList>
            <person name="Giubergia S."/>
        </authorList>
    </citation>
    <scope>NUCLEOTIDE SEQUENCE [LARGE SCALE GENOMIC DNA]</scope>
    <source>
        <strain evidence="3 4">S0821</strain>
    </source>
</reference>
<dbReference type="RefSeq" id="WP_055465705.1">
    <property type="nucleotide sequence ID" value="NZ_CP051104.1"/>
</dbReference>
<evidence type="ECO:0000313" key="3">
    <source>
        <dbReference type="EMBL" id="KQH86795.1"/>
    </source>
</evidence>
<dbReference type="Proteomes" id="UP000051221">
    <property type="component" value="Unassembled WGS sequence"/>
</dbReference>
<dbReference type="PANTHER" id="PTHR43187:SF1">
    <property type="entry name" value="GLUTAMINE AMIDOTRANSFERASE DUG3-RELATED"/>
    <property type="match status" value="1"/>
</dbReference>
<protein>
    <submittedName>
        <fullName evidence="3">Glutamine amidotransferase</fullName>
    </submittedName>
</protein>
<dbReference type="InParanoid" id="A0A0Q2SGM2"/>
<dbReference type="GO" id="GO:0016740">
    <property type="term" value="F:transferase activity"/>
    <property type="evidence" value="ECO:0007669"/>
    <property type="project" value="UniProtKB-KW"/>
</dbReference>
<sequence>MCRWLAYQGHPIYLDQLVYQPEHSLVHQSIEARKAVTRVNADGFGLGWYTERSTPGQFHEVLPAWSDENLRSLAHHIRSHRFMAHVRSSTGTQVSRRNCHPFILDNWMFLHNGQIGEYEKVKYTLERLLPESLYVKRTGTTDSELIFLLMMKNGLIDNPVEAIRLTIAEIEQVMSEKGVQTPFKASICISDGQQFWLVRYSSDQHPPTVFTKVVDDGIILASEPLDSEPGWLIVAPQTITHVHDTHCKTFTFSAVQAA</sequence>
<keyword evidence="1 3" id="KW-0315">Glutamine amidotransferase</keyword>
<dbReference type="InterPro" id="IPR026869">
    <property type="entry name" value="EgtC-like"/>
</dbReference>
<dbReference type="InterPro" id="IPR017932">
    <property type="entry name" value="GATase_2_dom"/>
</dbReference>
<dbReference type="InterPro" id="IPR029055">
    <property type="entry name" value="Ntn_hydrolases_N"/>
</dbReference>
<organism evidence="3 4">
    <name type="scientific">Vibrio furnissii</name>
    <dbReference type="NCBI Taxonomy" id="29494"/>
    <lineage>
        <taxon>Bacteria</taxon>
        <taxon>Pseudomonadati</taxon>
        <taxon>Pseudomonadota</taxon>
        <taxon>Gammaproteobacteria</taxon>
        <taxon>Vibrionales</taxon>
        <taxon>Vibrionaceae</taxon>
        <taxon>Vibrio</taxon>
    </lineage>
</organism>